<proteinExistence type="predicted"/>
<reference evidence="1 2" key="1">
    <citation type="submission" date="2021-03" db="EMBL/GenBank/DDBJ databases">
        <title>Streptomyces strains.</title>
        <authorList>
            <person name="Lund M.B."/>
            <person name="Toerring T."/>
        </authorList>
    </citation>
    <scope>NUCLEOTIDE SEQUENCE [LARGE SCALE GENOMIC DNA]</scope>
    <source>
        <strain evidence="1 2">KCC S-1010</strain>
    </source>
</reference>
<protein>
    <submittedName>
        <fullName evidence="1">Uncharacterized protein</fullName>
    </submittedName>
</protein>
<evidence type="ECO:0000313" key="2">
    <source>
        <dbReference type="Proteomes" id="UP000671836"/>
    </source>
</evidence>
<dbReference type="RefSeq" id="WP_086571583.1">
    <property type="nucleotide sequence ID" value="NZ_CP071595.1"/>
</dbReference>
<evidence type="ECO:0000313" key="1">
    <source>
        <dbReference type="EMBL" id="QSY51418.1"/>
    </source>
</evidence>
<organism evidence="1 2">
    <name type="scientific">Streptomyces griseocarneus</name>
    <dbReference type="NCBI Taxonomy" id="51201"/>
    <lineage>
        <taxon>Bacteria</taxon>
        <taxon>Bacillati</taxon>
        <taxon>Actinomycetota</taxon>
        <taxon>Actinomycetes</taxon>
        <taxon>Kitasatosporales</taxon>
        <taxon>Streptomycetaceae</taxon>
        <taxon>Streptomyces</taxon>
    </lineage>
</organism>
<accession>A0ABX7RV69</accession>
<gene>
    <name evidence="1" type="ORF">J3S04_11425</name>
</gene>
<dbReference type="Proteomes" id="UP000671836">
    <property type="component" value="Chromosome"/>
</dbReference>
<name>A0ABX7RV69_9ACTN</name>
<dbReference type="EMBL" id="CP071595">
    <property type="protein sequence ID" value="QSY51418.1"/>
    <property type="molecule type" value="Genomic_DNA"/>
</dbReference>
<keyword evidence="2" id="KW-1185">Reference proteome</keyword>
<sequence>MQELVEWERKFRIWHYSVSFSQLLLRSVNVDEHDSRVDVLFSNVKALHLPTSFDRLRIDRLEGPEIQEVIHEELQDLGRTKVFLLNGAKFFVQATHCQWHEDIGGPSTPSRFGPFRRVE</sequence>